<name>A0A1G2SCG5_9BACT</name>
<organism evidence="1 2">
    <name type="scientific">Candidatus Yonathbacteria bacterium RIFCSPLOWO2_01_FULL_43_27</name>
    <dbReference type="NCBI Taxonomy" id="1802726"/>
    <lineage>
        <taxon>Bacteria</taxon>
        <taxon>Candidatus Yonathiibacteriota</taxon>
    </lineage>
</organism>
<gene>
    <name evidence="1" type="ORF">A3B07_01295</name>
</gene>
<evidence type="ECO:0000313" key="2">
    <source>
        <dbReference type="Proteomes" id="UP000178817"/>
    </source>
</evidence>
<comment type="caution">
    <text evidence="1">The sequence shown here is derived from an EMBL/GenBank/DDBJ whole genome shotgun (WGS) entry which is preliminary data.</text>
</comment>
<sequence>MGDMPKKCEECAFSSASQPGGSCYHPENEKYTCVGFRRDPEKRFLFFRTKEKRCGRVAVYFKPKTRETVMAIKKMERDKEVARFLEEEKRKEVASRIENVLTRRIENALRDAGYDICLCNHVTFDYRNNEGTRVIVNALLEDFHVTKKEQKIIQQKDKTRSQE</sequence>
<reference evidence="1 2" key="1">
    <citation type="journal article" date="2016" name="Nat. Commun.">
        <title>Thousands of microbial genomes shed light on interconnected biogeochemical processes in an aquifer system.</title>
        <authorList>
            <person name="Anantharaman K."/>
            <person name="Brown C.T."/>
            <person name="Hug L.A."/>
            <person name="Sharon I."/>
            <person name="Castelle C.J."/>
            <person name="Probst A.J."/>
            <person name="Thomas B.C."/>
            <person name="Singh A."/>
            <person name="Wilkins M.J."/>
            <person name="Karaoz U."/>
            <person name="Brodie E.L."/>
            <person name="Williams K.H."/>
            <person name="Hubbard S.S."/>
            <person name="Banfield J.F."/>
        </authorList>
    </citation>
    <scope>NUCLEOTIDE SEQUENCE [LARGE SCALE GENOMIC DNA]</scope>
</reference>
<protein>
    <submittedName>
        <fullName evidence="1">Uncharacterized protein</fullName>
    </submittedName>
</protein>
<accession>A0A1G2SCG5</accession>
<dbReference type="Proteomes" id="UP000178817">
    <property type="component" value="Unassembled WGS sequence"/>
</dbReference>
<dbReference type="AlphaFoldDB" id="A0A1G2SCG5"/>
<proteinExistence type="predicted"/>
<dbReference type="EMBL" id="MHUV01000004">
    <property type="protein sequence ID" value="OHA82737.1"/>
    <property type="molecule type" value="Genomic_DNA"/>
</dbReference>
<evidence type="ECO:0000313" key="1">
    <source>
        <dbReference type="EMBL" id="OHA82737.1"/>
    </source>
</evidence>